<comment type="caution">
    <text evidence="1">The sequence shown here is derived from an EMBL/GenBank/DDBJ whole genome shotgun (WGS) entry which is preliminary data.</text>
</comment>
<dbReference type="AlphaFoldDB" id="K2RH63"/>
<evidence type="ECO:0000313" key="1">
    <source>
        <dbReference type="EMBL" id="EKG09424.1"/>
    </source>
</evidence>
<protein>
    <submittedName>
        <fullName evidence="1">Uncharacterized protein</fullName>
    </submittedName>
</protein>
<sequence length="224" mass="25581">FSAAHYEVEYRALTTTNHRASKPDYKKNQFCLDWSKRYYFNLRPFHVALSMHPSMSCTSGRKLRGARLRLSQPEKFWTPTIAKGHCADRTGVTIGVYVSSAVQLALDWYYALALVPLVWRLQMRTVVKISTMFVLGVGVFSRNGSRKYTDDRTLFVSWITRKAPNKRLQDHMELSNIDFANMAMTARGGTIINEATRENEPESVGDGESQRHILEEQLAEAKSP</sequence>
<evidence type="ECO:0000313" key="2">
    <source>
        <dbReference type="Proteomes" id="UP000007129"/>
    </source>
</evidence>
<dbReference type="VEuPathDB" id="FungiDB:MPH_13542"/>
<reference evidence="1 2" key="1">
    <citation type="journal article" date="2012" name="BMC Genomics">
        <title>Tools to kill: Genome of one of the most destructive plant pathogenic fungi Macrophomina phaseolina.</title>
        <authorList>
            <person name="Islam M.S."/>
            <person name="Haque M.S."/>
            <person name="Islam M.M."/>
            <person name="Emdad E.M."/>
            <person name="Halim A."/>
            <person name="Hossen Q.M.M."/>
            <person name="Hossain M.Z."/>
            <person name="Ahmed B."/>
            <person name="Rahim S."/>
            <person name="Rahman M.S."/>
            <person name="Alam M.M."/>
            <person name="Hou S."/>
            <person name="Wan X."/>
            <person name="Saito J.A."/>
            <person name="Alam M."/>
        </authorList>
    </citation>
    <scope>NUCLEOTIDE SEQUENCE [LARGE SCALE GENOMIC DNA]</scope>
    <source>
        <strain evidence="1 2">MS6</strain>
    </source>
</reference>
<dbReference type="InParanoid" id="K2RH63"/>
<dbReference type="Proteomes" id="UP000007129">
    <property type="component" value="Unassembled WGS sequence"/>
</dbReference>
<dbReference type="EMBL" id="AHHD01000679">
    <property type="protein sequence ID" value="EKG09424.1"/>
    <property type="molecule type" value="Genomic_DNA"/>
</dbReference>
<dbReference type="HOGENOM" id="CLU_1237591_0_0_1"/>
<gene>
    <name evidence="1" type="ORF">MPH_13542</name>
</gene>
<proteinExistence type="predicted"/>
<accession>K2RH63</accession>
<name>K2RH63_MACPH</name>
<feature type="non-terminal residue" evidence="1">
    <location>
        <position position="1"/>
    </location>
</feature>
<organism evidence="1 2">
    <name type="scientific">Macrophomina phaseolina (strain MS6)</name>
    <name type="common">Charcoal rot fungus</name>
    <dbReference type="NCBI Taxonomy" id="1126212"/>
    <lineage>
        <taxon>Eukaryota</taxon>
        <taxon>Fungi</taxon>
        <taxon>Dikarya</taxon>
        <taxon>Ascomycota</taxon>
        <taxon>Pezizomycotina</taxon>
        <taxon>Dothideomycetes</taxon>
        <taxon>Dothideomycetes incertae sedis</taxon>
        <taxon>Botryosphaeriales</taxon>
        <taxon>Botryosphaeriaceae</taxon>
        <taxon>Macrophomina</taxon>
    </lineage>
</organism>